<sequence>MNNKYFDEIPYLHKSTYKQDFIELEPKKKQKKATKKVDRKSLHGESWFNMKPTFITNSAKEEVFKIANRDILLNNGMEKVELGPVFQLGKFKNSRKTDIDKFI</sequence>
<reference evidence="2" key="2">
    <citation type="submission" date="2015-07" db="EMBL/GenBank/DDBJ databases">
        <title>Contrasting host-pathogen interactions and genome evolution in two generalist and specialist microsporidian pathogens of mosquitoes.</title>
        <authorList>
            <consortium name="The Broad Institute Genomics Platform"/>
            <consortium name="The Broad Institute Genome Sequencing Center for Infectious Disease"/>
            <person name="Cuomo C.A."/>
            <person name="Sanscrainte N.D."/>
            <person name="Goldberg J.M."/>
            <person name="Heiman D."/>
            <person name="Young S."/>
            <person name="Zeng Q."/>
            <person name="Becnel J.J."/>
            <person name="Birren B.W."/>
        </authorList>
    </citation>
    <scope>NUCLEOTIDE SEQUENCE [LARGE SCALE GENOMIC DNA]</scope>
    <source>
        <strain evidence="2">USNM 41457</strain>
    </source>
</reference>
<reference evidence="1 2" key="1">
    <citation type="submission" date="2011-08" db="EMBL/GenBank/DDBJ databases">
        <authorList>
            <person name="Liu Z.J."/>
            <person name="Shi F.L."/>
            <person name="Lu J.Q."/>
            <person name="Li M."/>
            <person name="Wang Z.L."/>
        </authorList>
    </citation>
    <scope>NUCLEOTIDE SEQUENCE [LARGE SCALE GENOMIC DNA]</scope>
    <source>
        <strain evidence="1 2">USNM 41457</strain>
    </source>
</reference>
<keyword evidence="2" id="KW-1185">Reference proteome</keyword>
<dbReference type="HOGENOM" id="CLU_2263685_0_0_1"/>
<gene>
    <name evidence="1" type="ORF">EDEG_02043</name>
</gene>
<name>J9D793_EDHAE</name>
<accession>J9D793</accession>
<organism evidence="1 2">
    <name type="scientific">Edhazardia aedis (strain USNM 41457)</name>
    <name type="common">Microsporidian parasite</name>
    <dbReference type="NCBI Taxonomy" id="1003232"/>
    <lineage>
        <taxon>Eukaryota</taxon>
        <taxon>Fungi</taxon>
        <taxon>Fungi incertae sedis</taxon>
        <taxon>Microsporidia</taxon>
        <taxon>Edhazardia</taxon>
    </lineage>
</organism>
<dbReference type="Proteomes" id="UP000003163">
    <property type="component" value="Unassembled WGS sequence"/>
</dbReference>
<evidence type="ECO:0000313" key="1">
    <source>
        <dbReference type="EMBL" id="EJW03646.1"/>
    </source>
</evidence>
<evidence type="ECO:0000313" key="2">
    <source>
        <dbReference type="Proteomes" id="UP000003163"/>
    </source>
</evidence>
<comment type="caution">
    <text evidence="1">The sequence shown here is derived from an EMBL/GenBank/DDBJ whole genome shotgun (WGS) entry which is preliminary data.</text>
</comment>
<proteinExistence type="predicted"/>
<protein>
    <submittedName>
        <fullName evidence="1">Uncharacterized protein</fullName>
    </submittedName>
</protein>
<dbReference type="VEuPathDB" id="MicrosporidiaDB:EDEG_02043"/>
<dbReference type="InParanoid" id="J9D793"/>
<dbReference type="AlphaFoldDB" id="J9D793"/>
<dbReference type="EMBL" id="AFBI03000033">
    <property type="protein sequence ID" value="EJW03646.1"/>
    <property type="molecule type" value="Genomic_DNA"/>
</dbReference>